<dbReference type="InterPro" id="IPR018247">
    <property type="entry name" value="EF_Hand_1_Ca_BS"/>
</dbReference>
<keyword evidence="11 12" id="KW-0472">Membrane</keyword>
<evidence type="ECO:0000256" key="2">
    <source>
        <dbReference type="ARBA" id="ARBA00004141"/>
    </source>
</evidence>
<reference evidence="14 15" key="1">
    <citation type="submission" date="2016-02" db="EMBL/GenBank/DDBJ databases">
        <authorList>
            <person name="Wen L."/>
            <person name="He K."/>
            <person name="Yang H."/>
        </authorList>
    </citation>
    <scope>NUCLEOTIDE SEQUENCE [LARGE SCALE GENOMIC DNA]</scope>
    <source>
        <strain evidence="14">ShG14-8</strain>
    </source>
</reference>
<comment type="subcellular location">
    <subcellularLocation>
        <location evidence="2">Membrane</location>
        <topology evidence="2">Multi-pass membrane protein</topology>
    </subcellularLocation>
</comment>
<gene>
    <name evidence="14" type="ORF">AWT59_1244</name>
</gene>
<protein>
    <recommendedName>
        <fullName evidence="3">RING-type E3 ubiquitin transferase</fullName>
        <ecNumber evidence="3">2.3.2.27</ecNumber>
    </recommendedName>
</protein>
<feature type="transmembrane region" description="Helical" evidence="12">
    <location>
        <begin position="272"/>
        <end position="294"/>
    </location>
</feature>
<dbReference type="EMBL" id="LSLI01000023">
    <property type="protein sequence ID" value="KXS32649.1"/>
    <property type="molecule type" value="Genomic_DNA"/>
</dbReference>
<evidence type="ECO:0000256" key="1">
    <source>
        <dbReference type="ARBA" id="ARBA00000900"/>
    </source>
</evidence>
<keyword evidence="9" id="KW-0862">Zinc</keyword>
<evidence type="ECO:0000256" key="4">
    <source>
        <dbReference type="ARBA" id="ARBA00022679"/>
    </source>
</evidence>
<dbReference type="PROSITE" id="PS50222">
    <property type="entry name" value="EF_HAND_2"/>
    <property type="match status" value="1"/>
</dbReference>
<dbReference type="GO" id="GO:0005509">
    <property type="term" value="F:calcium ion binding"/>
    <property type="evidence" value="ECO:0007669"/>
    <property type="project" value="InterPro"/>
</dbReference>
<keyword evidence="5 12" id="KW-0812">Transmembrane</keyword>
<dbReference type="PROSITE" id="PS00018">
    <property type="entry name" value="EF_HAND_1"/>
    <property type="match status" value="1"/>
</dbReference>
<dbReference type="AlphaFoldDB" id="A0A139BUJ7"/>
<dbReference type="InterPro" id="IPR022170">
    <property type="entry name" value="MUL1-like"/>
</dbReference>
<comment type="catalytic activity">
    <reaction evidence="1">
        <text>S-ubiquitinyl-[E2 ubiquitin-conjugating enzyme]-L-cysteine + [acceptor protein]-L-lysine = [E2 ubiquitin-conjugating enzyme]-L-cysteine + N(6)-ubiquitinyl-[acceptor protein]-L-lysine.</text>
        <dbReference type="EC" id="2.3.2.27"/>
    </reaction>
</comment>
<dbReference type="GO" id="GO:0016567">
    <property type="term" value="P:protein ubiquitination"/>
    <property type="evidence" value="ECO:0007669"/>
    <property type="project" value="InterPro"/>
</dbReference>
<evidence type="ECO:0000256" key="7">
    <source>
        <dbReference type="ARBA" id="ARBA00022771"/>
    </source>
</evidence>
<organism evidence="14 15">
    <name type="scientific">Candidatus Gallionella acididurans</name>
    <dbReference type="NCBI Taxonomy" id="1796491"/>
    <lineage>
        <taxon>Bacteria</taxon>
        <taxon>Pseudomonadati</taxon>
        <taxon>Pseudomonadota</taxon>
        <taxon>Betaproteobacteria</taxon>
        <taxon>Nitrosomonadales</taxon>
        <taxon>Gallionellaceae</taxon>
        <taxon>Gallionella</taxon>
    </lineage>
</organism>
<comment type="caution">
    <text evidence="14">The sequence shown here is derived from an EMBL/GenBank/DDBJ whole genome shotgun (WGS) entry which is preliminary data.</text>
</comment>
<name>A0A139BUJ7_9PROT</name>
<dbReference type="PATRIC" id="fig|1796491.3.peg.1359"/>
<dbReference type="Pfam" id="PF12483">
    <property type="entry name" value="GIDE"/>
    <property type="match status" value="1"/>
</dbReference>
<feature type="domain" description="EF-hand" evidence="13">
    <location>
        <begin position="197"/>
        <end position="232"/>
    </location>
</feature>
<keyword evidence="8" id="KW-0833">Ubl conjugation pathway</keyword>
<accession>A0A139BUJ7</accession>
<keyword evidence="7" id="KW-0863">Zinc-finger</keyword>
<sequence>MLDSLRREYAQLVTSGAQLLLLLIGLKLESRNSWLICLSVMAAISILAWLSALNRLRTVRDTPTSKIASAAQGYVELRGRGHPFGDPLLGKLSLLPCLWYRYRIEQRESGNKWKTMDAGESDDTFILRDDTGECVIDPEQAEILTLHHDQWHDGDYRYTEWKLIEHDSLYVIGQFRTQGGSSVEFDTHAELNALLAEWKQDMPALLKRFDLDNDGTLNAQEWMLARSAANREVARMMREAQAQPDINIVGRPRDGKLFMVSNLGQDKLARRYLLWSWAHLLIFFGALGGAGWVLQKTTI</sequence>
<dbReference type="GO" id="GO:0008270">
    <property type="term" value="F:zinc ion binding"/>
    <property type="evidence" value="ECO:0007669"/>
    <property type="project" value="UniProtKB-KW"/>
</dbReference>
<evidence type="ECO:0000256" key="8">
    <source>
        <dbReference type="ARBA" id="ARBA00022786"/>
    </source>
</evidence>
<evidence type="ECO:0000256" key="11">
    <source>
        <dbReference type="ARBA" id="ARBA00023136"/>
    </source>
</evidence>
<dbReference type="InterPro" id="IPR002048">
    <property type="entry name" value="EF_hand_dom"/>
</dbReference>
<feature type="transmembrane region" description="Helical" evidence="12">
    <location>
        <begin position="32"/>
        <end position="50"/>
    </location>
</feature>
<evidence type="ECO:0000256" key="6">
    <source>
        <dbReference type="ARBA" id="ARBA00022723"/>
    </source>
</evidence>
<dbReference type="GO" id="GO:0061630">
    <property type="term" value="F:ubiquitin protein ligase activity"/>
    <property type="evidence" value="ECO:0007669"/>
    <property type="project" value="UniProtKB-EC"/>
</dbReference>
<evidence type="ECO:0000259" key="13">
    <source>
        <dbReference type="PROSITE" id="PS50222"/>
    </source>
</evidence>
<dbReference type="Proteomes" id="UP000070578">
    <property type="component" value="Unassembled WGS sequence"/>
</dbReference>
<reference evidence="14 15" key="2">
    <citation type="submission" date="2016-03" db="EMBL/GenBank/DDBJ databases">
        <title>New uncultured bacterium of the family Gallionellaceae from acid mine drainage: description and reconstruction of genome based on metagenomic analysis of microbial community.</title>
        <authorList>
            <person name="Kadnikov V."/>
            <person name="Ivasenko D."/>
            <person name="Beletsky A."/>
            <person name="Mardanov A."/>
            <person name="Danilova E."/>
            <person name="Pimenov N."/>
            <person name="Karnachuk O."/>
            <person name="Ravin N."/>
        </authorList>
    </citation>
    <scope>NUCLEOTIDE SEQUENCE [LARGE SCALE GENOMIC DNA]</scope>
    <source>
        <strain evidence="14">ShG14-8</strain>
    </source>
</reference>
<evidence type="ECO:0000256" key="9">
    <source>
        <dbReference type="ARBA" id="ARBA00022833"/>
    </source>
</evidence>
<keyword evidence="4" id="KW-0808">Transferase</keyword>
<evidence type="ECO:0000256" key="12">
    <source>
        <dbReference type="SAM" id="Phobius"/>
    </source>
</evidence>
<evidence type="ECO:0000256" key="3">
    <source>
        <dbReference type="ARBA" id="ARBA00012483"/>
    </source>
</evidence>
<evidence type="ECO:0000256" key="5">
    <source>
        <dbReference type="ARBA" id="ARBA00022692"/>
    </source>
</evidence>
<proteinExistence type="predicted"/>
<keyword evidence="10 12" id="KW-1133">Transmembrane helix</keyword>
<dbReference type="EC" id="2.3.2.27" evidence="3"/>
<evidence type="ECO:0000313" key="14">
    <source>
        <dbReference type="EMBL" id="KXS32649.1"/>
    </source>
</evidence>
<dbReference type="GO" id="GO:0016020">
    <property type="term" value="C:membrane"/>
    <property type="evidence" value="ECO:0007669"/>
    <property type="project" value="UniProtKB-SubCell"/>
</dbReference>
<keyword evidence="6" id="KW-0479">Metal-binding</keyword>
<evidence type="ECO:0000256" key="10">
    <source>
        <dbReference type="ARBA" id="ARBA00022989"/>
    </source>
</evidence>
<evidence type="ECO:0000313" key="15">
    <source>
        <dbReference type="Proteomes" id="UP000070578"/>
    </source>
</evidence>